<dbReference type="RefSeq" id="WP_091479531.1">
    <property type="nucleotide sequence ID" value="NZ_BJYC01000004.1"/>
</dbReference>
<dbReference type="SUPFAM" id="SSF55804">
    <property type="entry name" value="Phoshotransferase/anion transport protein"/>
    <property type="match status" value="1"/>
</dbReference>
<evidence type="ECO:0000313" key="3">
    <source>
        <dbReference type="Proteomes" id="UP000199081"/>
    </source>
</evidence>
<dbReference type="PANTHER" id="PTHR47738">
    <property type="entry name" value="PTS SYSTEM FRUCTOSE-LIKE EIIA COMPONENT-RELATED"/>
    <property type="match status" value="1"/>
</dbReference>
<reference evidence="3" key="1">
    <citation type="submission" date="2016-10" db="EMBL/GenBank/DDBJ databases">
        <authorList>
            <person name="Varghese N."/>
            <person name="Submissions S."/>
        </authorList>
    </citation>
    <scope>NUCLEOTIDE SEQUENCE [LARGE SCALE GENOMIC DNA]</scope>
    <source>
        <strain evidence="3">DSM 19183</strain>
    </source>
</reference>
<accession>A0A1H7I5W9</accession>
<dbReference type="InterPro" id="IPR051541">
    <property type="entry name" value="PTS_SugarTrans_NitroReg"/>
</dbReference>
<protein>
    <submittedName>
        <fullName evidence="2">PTS system, fructose-specific IIA component</fullName>
    </submittedName>
</protein>
<dbReference type="OrthoDB" id="95460at2"/>
<proteinExistence type="predicted"/>
<keyword evidence="3" id="KW-1185">Reference proteome</keyword>
<dbReference type="InterPro" id="IPR002178">
    <property type="entry name" value="PTS_EIIA_type-2_dom"/>
</dbReference>
<evidence type="ECO:0000313" key="2">
    <source>
        <dbReference type="EMBL" id="SEK57818.1"/>
    </source>
</evidence>
<gene>
    <name evidence="2" type="ORF">SAMN04488099_10421</name>
</gene>
<dbReference type="Proteomes" id="UP000199081">
    <property type="component" value="Unassembled WGS sequence"/>
</dbReference>
<dbReference type="Gene3D" id="3.40.930.10">
    <property type="entry name" value="Mannitol-specific EII, Chain A"/>
    <property type="match status" value="1"/>
</dbReference>
<sequence>MTNNDRPVIHAAVEVKSDADGKDRLLKEIVQLVHTACSFSFDENEVYQEVMTREELSTTGFGNGFAIPHGKSSDLEKPIVSVCKLARKMEWEALDDEKVDTVILLIIPKDNAEDLHLKLLSALSYNLMDQNMQEKIREADKEDELSDVIESMLHIQ</sequence>
<dbReference type="InterPro" id="IPR016152">
    <property type="entry name" value="PTrfase/Anion_transptr"/>
</dbReference>
<dbReference type="CDD" id="cd00211">
    <property type="entry name" value="PTS_IIA_fru"/>
    <property type="match status" value="1"/>
</dbReference>
<organism evidence="2 3">
    <name type="scientific">Alkalibacterium pelagium</name>
    <dbReference type="NCBI Taxonomy" id="426702"/>
    <lineage>
        <taxon>Bacteria</taxon>
        <taxon>Bacillati</taxon>
        <taxon>Bacillota</taxon>
        <taxon>Bacilli</taxon>
        <taxon>Lactobacillales</taxon>
        <taxon>Carnobacteriaceae</taxon>
        <taxon>Alkalibacterium</taxon>
    </lineage>
</organism>
<dbReference type="EMBL" id="FNZU01000004">
    <property type="protein sequence ID" value="SEK57818.1"/>
    <property type="molecule type" value="Genomic_DNA"/>
</dbReference>
<dbReference type="PROSITE" id="PS51094">
    <property type="entry name" value="PTS_EIIA_TYPE_2"/>
    <property type="match status" value="1"/>
</dbReference>
<dbReference type="Pfam" id="PF00359">
    <property type="entry name" value="PTS_EIIA_2"/>
    <property type="match status" value="1"/>
</dbReference>
<dbReference type="STRING" id="426702.SAMN04488099_10421"/>
<evidence type="ECO:0000259" key="1">
    <source>
        <dbReference type="PROSITE" id="PS51094"/>
    </source>
</evidence>
<name>A0A1H7I5W9_9LACT</name>
<feature type="domain" description="PTS EIIA type-2" evidence="1">
    <location>
        <begin position="6"/>
        <end position="152"/>
    </location>
</feature>
<dbReference type="AlphaFoldDB" id="A0A1H7I5W9"/>